<evidence type="ECO:0000313" key="2">
    <source>
        <dbReference type="EMBL" id="CAI8590667.1"/>
    </source>
</evidence>
<dbReference type="AlphaFoldDB" id="A0AAV0Z1S7"/>
<keyword evidence="1" id="KW-0812">Transmembrane</keyword>
<evidence type="ECO:0000256" key="1">
    <source>
        <dbReference type="SAM" id="Phobius"/>
    </source>
</evidence>
<keyword evidence="1" id="KW-0472">Membrane</keyword>
<evidence type="ECO:0000313" key="3">
    <source>
        <dbReference type="Proteomes" id="UP001157006"/>
    </source>
</evidence>
<feature type="transmembrane region" description="Helical" evidence="1">
    <location>
        <begin position="39"/>
        <end position="62"/>
    </location>
</feature>
<keyword evidence="1" id="KW-1133">Transmembrane helix</keyword>
<gene>
    <name evidence="2" type="ORF">VFH_I451720</name>
</gene>
<dbReference type="Proteomes" id="UP001157006">
    <property type="component" value="Chromosome 1L"/>
</dbReference>
<dbReference type="EMBL" id="OX451736">
    <property type="protein sequence ID" value="CAI8590667.1"/>
    <property type="molecule type" value="Genomic_DNA"/>
</dbReference>
<proteinExistence type="predicted"/>
<name>A0AAV0Z1S7_VICFA</name>
<reference evidence="2 3" key="1">
    <citation type="submission" date="2023-01" db="EMBL/GenBank/DDBJ databases">
        <authorList>
            <person name="Kreplak J."/>
        </authorList>
    </citation>
    <scope>NUCLEOTIDE SEQUENCE [LARGE SCALE GENOMIC DNA]</scope>
</reference>
<keyword evidence="3" id="KW-1185">Reference proteome</keyword>
<protein>
    <submittedName>
        <fullName evidence="2">Uncharacterized protein</fullName>
    </submittedName>
</protein>
<organism evidence="2 3">
    <name type="scientific">Vicia faba</name>
    <name type="common">Broad bean</name>
    <name type="synonym">Faba vulgaris</name>
    <dbReference type="NCBI Taxonomy" id="3906"/>
    <lineage>
        <taxon>Eukaryota</taxon>
        <taxon>Viridiplantae</taxon>
        <taxon>Streptophyta</taxon>
        <taxon>Embryophyta</taxon>
        <taxon>Tracheophyta</taxon>
        <taxon>Spermatophyta</taxon>
        <taxon>Magnoliopsida</taxon>
        <taxon>eudicotyledons</taxon>
        <taxon>Gunneridae</taxon>
        <taxon>Pentapetalae</taxon>
        <taxon>rosids</taxon>
        <taxon>fabids</taxon>
        <taxon>Fabales</taxon>
        <taxon>Fabaceae</taxon>
        <taxon>Papilionoideae</taxon>
        <taxon>50 kb inversion clade</taxon>
        <taxon>NPAAA clade</taxon>
        <taxon>Hologalegina</taxon>
        <taxon>IRL clade</taxon>
        <taxon>Fabeae</taxon>
        <taxon>Vicia</taxon>
    </lineage>
</organism>
<sequence>MKFFQDLPFVVFVGNPDLCINNECRASKSLEGNKSIRNIIIYTLLGVILTSAVVTCGVILALRIQGDNSYGRNNFDEVEMEWPFILFQKFNFNINDIVSKLSDSNIVIKGCSDVVYRVETLTLLQVNVVKGI</sequence>
<accession>A0AAV0Z1S7</accession>